<dbReference type="EMBL" id="JARLKZ010000008">
    <property type="protein sequence ID" value="MEC0240856.1"/>
    <property type="molecule type" value="Genomic_DNA"/>
</dbReference>
<dbReference type="PANTHER" id="PTHR43711">
    <property type="entry name" value="TWO-COMPONENT HISTIDINE KINASE"/>
    <property type="match status" value="1"/>
</dbReference>
<keyword evidence="7 14" id="KW-0812">Transmembrane</keyword>
<evidence type="ECO:0000256" key="3">
    <source>
        <dbReference type="ARBA" id="ARBA00012438"/>
    </source>
</evidence>
<keyword evidence="9" id="KW-0418">Kinase</keyword>
<comment type="catalytic activity">
    <reaction evidence="1">
        <text>ATP + protein L-histidine = ADP + protein N-phospho-L-histidine.</text>
        <dbReference type="EC" id="2.7.13.3"/>
    </reaction>
</comment>
<evidence type="ECO:0000256" key="5">
    <source>
        <dbReference type="ARBA" id="ARBA00022553"/>
    </source>
</evidence>
<feature type="transmembrane region" description="Helical" evidence="14">
    <location>
        <begin position="69"/>
        <end position="92"/>
    </location>
</feature>
<keyword evidence="4" id="KW-1003">Cell membrane</keyword>
<dbReference type="InterPro" id="IPR050736">
    <property type="entry name" value="Sensor_HK_Regulatory"/>
</dbReference>
<evidence type="ECO:0000256" key="8">
    <source>
        <dbReference type="ARBA" id="ARBA00022741"/>
    </source>
</evidence>
<feature type="transmembrane region" description="Helical" evidence="14">
    <location>
        <begin position="104"/>
        <end position="125"/>
    </location>
</feature>
<feature type="transmembrane region" description="Helical" evidence="14">
    <location>
        <begin position="37"/>
        <end position="57"/>
    </location>
</feature>
<evidence type="ECO:0000256" key="14">
    <source>
        <dbReference type="SAM" id="Phobius"/>
    </source>
</evidence>
<dbReference type="Proteomes" id="UP001344632">
    <property type="component" value="Unassembled WGS sequence"/>
</dbReference>
<evidence type="ECO:0000256" key="9">
    <source>
        <dbReference type="ARBA" id="ARBA00022777"/>
    </source>
</evidence>
<dbReference type="InterPro" id="IPR036097">
    <property type="entry name" value="HisK_dim/P_sf"/>
</dbReference>
<dbReference type="InterPro" id="IPR011620">
    <property type="entry name" value="Sig_transdc_His_kinase_LytS_TM"/>
</dbReference>
<dbReference type="PANTHER" id="PTHR43711:SF26">
    <property type="entry name" value="SENSOR HISTIDINE KINASE RCSC"/>
    <property type="match status" value="1"/>
</dbReference>
<keyword evidence="8" id="KW-0547">Nucleotide-binding</keyword>
<evidence type="ECO:0000256" key="13">
    <source>
        <dbReference type="ARBA" id="ARBA00023136"/>
    </source>
</evidence>
<comment type="subcellular location">
    <subcellularLocation>
        <location evidence="2">Cell membrane</location>
        <topology evidence="2">Multi-pass membrane protein</topology>
    </subcellularLocation>
</comment>
<gene>
    <name evidence="16" type="ORF">P4H66_13450</name>
</gene>
<dbReference type="PROSITE" id="PS50109">
    <property type="entry name" value="HIS_KIN"/>
    <property type="match status" value="1"/>
</dbReference>
<dbReference type="Gene3D" id="1.10.287.130">
    <property type="match status" value="1"/>
</dbReference>
<proteinExistence type="predicted"/>
<evidence type="ECO:0000256" key="10">
    <source>
        <dbReference type="ARBA" id="ARBA00022840"/>
    </source>
</evidence>
<evidence type="ECO:0000259" key="15">
    <source>
        <dbReference type="PROSITE" id="PS50109"/>
    </source>
</evidence>
<feature type="transmembrane region" description="Helical" evidence="14">
    <location>
        <begin position="137"/>
        <end position="158"/>
    </location>
</feature>
<dbReference type="Pfam" id="PF02518">
    <property type="entry name" value="HATPase_c"/>
    <property type="match status" value="1"/>
</dbReference>
<protein>
    <recommendedName>
        <fullName evidence="3">histidine kinase</fullName>
        <ecNumber evidence="3">2.7.13.3</ecNumber>
    </recommendedName>
</protein>
<dbReference type="CDD" id="cd00082">
    <property type="entry name" value="HisKA"/>
    <property type="match status" value="1"/>
</dbReference>
<organism evidence="16 17">
    <name type="scientific">Paenibacillus dokdonensis</name>
    <dbReference type="NCBI Taxonomy" id="2567944"/>
    <lineage>
        <taxon>Bacteria</taxon>
        <taxon>Bacillati</taxon>
        <taxon>Bacillota</taxon>
        <taxon>Bacilli</taxon>
        <taxon>Bacillales</taxon>
        <taxon>Paenibacillaceae</taxon>
        <taxon>Paenibacillus</taxon>
    </lineage>
</organism>
<dbReference type="InterPro" id="IPR004358">
    <property type="entry name" value="Sig_transdc_His_kin-like_C"/>
</dbReference>
<feature type="transmembrane region" description="Helical" evidence="14">
    <location>
        <begin position="164"/>
        <end position="186"/>
    </location>
</feature>
<evidence type="ECO:0000256" key="4">
    <source>
        <dbReference type="ARBA" id="ARBA00022475"/>
    </source>
</evidence>
<name>A0ABU6GM70_9BACL</name>
<keyword evidence="17" id="KW-1185">Reference proteome</keyword>
<evidence type="ECO:0000256" key="6">
    <source>
        <dbReference type="ARBA" id="ARBA00022679"/>
    </source>
</evidence>
<dbReference type="RefSeq" id="WP_326088603.1">
    <property type="nucleotide sequence ID" value="NZ_JARLKZ010000008.1"/>
</dbReference>
<dbReference type="CDD" id="cd16922">
    <property type="entry name" value="HATPase_EvgS-ArcB-TorS-like"/>
    <property type="match status" value="1"/>
</dbReference>
<keyword evidence="10 16" id="KW-0067">ATP-binding</keyword>
<evidence type="ECO:0000313" key="16">
    <source>
        <dbReference type="EMBL" id="MEC0240856.1"/>
    </source>
</evidence>
<dbReference type="PRINTS" id="PR00344">
    <property type="entry name" value="BCTRLSENSOR"/>
</dbReference>
<dbReference type="Pfam" id="PF07694">
    <property type="entry name" value="5TM-5TMR_LYT"/>
    <property type="match status" value="1"/>
</dbReference>
<feature type="transmembrane region" description="Helical" evidence="14">
    <location>
        <begin position="7"/>
        <end position="25"/>
    </location>
</feature>
<evidence type="ECO:0000256" key="1">
    <source>
        <dbReference type="ARBA" id="ARBA00000085"/>
    </source>
</evidence>
<feature type="domain" description="Histidine kinase" evidence="15">
    <location>
        <begin position="240"/>
        <end position="467"/>
    </location>
</feature>
<dbReference type="InterPro" id="IPR003661">
    <property type="entry name" value="HisK_dim/P_dom"/>
</dbReference>
<dbReference type="InterPro" id="IPR036890">
    <property type="entry name" value="HATPase_C_sf"/>
</dbReference>
<evidence type="ECO:0000256" key="7">
    <source>
        <dbReference type="ARBA" id="ARBA00022692"/>
    </source>
</evidence>
<dbReference type="SUPFAM" id="SSF55874">
    <property type="entry name" value="ATPase domain of HSP90 chaperone/DNA topoisomerase II/histidine kinase"/>
    <property type="match status" value="1"/>
</dbReference>
<dbReference type="InterPro" id="IPR003594">
    <property type="entry name" value="HATPase_dom"/>
</dbReference>
<keyword evidence="13 14" id="KW-0472">Membrane</keyword>
<dbReference type="Gene3D" id="3.30.565.10">
    <property type="entry name" value="Histidine kinase-like ATPase, C-terminal domain"/>
    <property type="match status" value="1"/>
</dbReference>
<dbReference type="Pfam" id="PF00512">
    <property type="entry name" value="HisKA"/>
    <property type="match status" value="1"/>
</dbReference>
<sequence length="471" mass="52620">MEFSKIFLGNTALLVTVAYLANLIYKYALSRTSSSIKYISSVLLIIFCGWLSMFFGYNVSENVIFDLRIIPLIIATIAYSEPPTLVIIGASIGLSRLFFGVNEAAIAGCLNLCILGVAAAVLHVWMNRRSFGLMTQGLITIIVINLLNCLDIAFLGVIPSQTYFIEIMPITLPLSLVLSLIFSLILRDFQLERNRTVQIKHSNVLLSAQAEELHKAKIVLEERAKELAQSSQYKTEFLANMSHELRTPLNSIINFAQLISEEDEGHTKEEMAEYGAIIFQSGRELLTIINDILDLTKVEAGQLEIVKEDMNVSEIPQLMGMHFEHEAERGNIAFEMLLDQRLPQTMYTDPNRVQQILRNLLSNAFKFTHEGKVKLDIRLAQTGKENESGDWIVFDVIDSGIGIPKDKQAYIFEAFKQADGSISRKYGGTGLGLSISRDLSRLLGGYIDLESEEGKGSRFSLHLPLLDAESI</sequence>
<evidence type="ECO:0000256" key="12">
    <source>
        <dbReference type="ARBA" id="ARBA00023012"/>
    </source>
</evidence>
<dbReference type="GO" id="GO:0005524">
    <property type="term" value="F:ATP binding"/>
    <property type="evidence" value="ECO:0007669"/>
    <property type="project" value="UniProtKB-KW"/>
</dbReference>
<keyword evidence="11 14" id="KW-1133">Transmembrane helix</keyword>
<keyword evidence="12" id="KW-0902">Two-component regulatory system</keyword>
<keyword evidence="5" id="KW-0597">Phosphoprotein</keyword>
<dbReference type="SMART" id="SM00387">
    <property type="entry name" value="HATPase_c"/>
    <property type="match status" value="1"/>
</dbReference>
<evidence type="ECO:0000256" key="11">
    <source>
        <dbReference type="ARBA" id="ARBA00022989"/>
    </source>
</evidence>
<accession>A0ABU6GM70</accession>
<dbReference type="EC" id="2.7.13.3" evidence="3"/>
<evidence type="ECO:0000256" key="2">
    <source>
        <dbReference type="ARBA" id="ARBA00004651"/>
    </source>
</evidence>
<evidence type="ECO:0000313" key="17">
    <source>
        <dbReference type="Proteomes" id="UP001344632"/>
    </source>
</evidence>
<reference evidence="16 17" key="1">
    <citation type="submission" date="2023-03" db="EMBL/GenBank/DDBJ databases">
        <title>Bacillus Genome Sequencing.</title>
        <authorList>
            <person name="Dunlap C."/>
        </authorList>
    </citation>
    <scope>NUCLEOTIDE SEQUENCE [LARGE SCALE GENOMIC DNA]</scope>
    <source>
        <strain evidence="16 17">BD-525</strain>
    </source>
</reference>
<dbReference type="SMART" id="SM00388">
    <property type="entry name" value="HisKA"/>
    <property type="match status" value="1"/>
</dbReference>
<comment type="caution">
    <text evidence="16">The sequence shown here is derived from an EMBL/GenBank/DDBJ whole genome shotgun (WGS) entry which is preliminary data.</text>
</comment>
<dbReference type="InterPro" id="IPR005467">
    <property type="entry name" value="His_kinase_dom"/>
</dbReference>
<dbReference type="SUPFAM" id="SSF47384">
    <property type="entry name" value="Homodimeric domain of signal transducing histidine kinase"/>
    <property type="match status" value="1"/>
</dbReference>
<keyword evidence="6" id="KW-0808">Transferase</keyword>